<dbReference type="AlphaFoldDB" id="A0A0D9YRR6"/>
<evidence type="ECO:0000256" key="1">
    <source>
        <dbReference type="SAM" id="MobiDB-lite"/>
    </source>
</evidence>
<evidence type="ECO:0000313" key="3">
    <source>
        <dbReference type="Proteomes" id="UP000026961"/>
    </source>
</evidence>
<dbReference type="Proteomes" id="UP000026961">
    <property type="component" value="Chromosome 2"/>
</dbReference>
<dbReference type="EnsemblPlants" id="OGLUM02G15390.1">
    <property type="protein sequence ID" value="OGLUM02G15390.1"/>
    <property type="gene ID" value="OGLUM02G15390"/>
</dbReference>
<dbReference type="HOGENOM" id="CLU_2214044_0_0_1"/>
<name>A0A0D9YRR6_9ORYZ</name>
<accession>A0A0D9YRR6</accession>
<keyword evidence="3" id="KW-1185">Reference proteome</keyword>
<proteinExistence type="predicted"/>
<reference evidence="2" key="1">
    <citation type="submission" date="2015-04" db="UniProtKB">
        <authorList>
            <consortium name="EnsemblPlants"/>
        </authorList>
    </citation>
    <scope>IDENTIFICATION</scope>
</reference>
<sequence length="107" mass="11569">MERGTGNATKERVGAGVGSSRGLGGKERSEGGRSARRGAHRSPITSPPWERKGMKETWGEMKKKGKMAILSLDRRPSVTATVAEPARACTRHSTIVSALRYTVNSKF</sequence>
<feature type="compositionally biased region" description="Basic and acidic residues" evidence="1">
    <location>
        <begin position="1"/>
        <end position="13"/>
    </location>
</feature>
<organism evidence="2">
    <name type="scientific">Oryza glumipatula</name>
    <dbReference type="NCBI Taxonomy" id="40148"/>
    <lineage>
        <taxon>Eukaryota</taxon>
        <taxon>Viridiplantae</taxon>
        <taxon>Streptophyta</taxon>
        <taxon>Embryophyta</taxon>
        <taxon>Tracheophyta</taxon>
        <taxon>Spermatophyta</taxon>
        <taxon>Magnoliopsida</taxon>
        <taxon>Liliopsida</taxon>
        <taxon>Poales</taxon>
        <taxon>Poaceae</taxon>
        <taxon>BOP clade</taxon>
        <taxon>Oryzoideae</taxon>
        <taxon>Oryzeae</taxon>
        <taxon>Oryzinae</taxon>
        <taxon>Oryza</taxon>
    </lineage>
</organism>
<feature type="compositionally biased region" description="Basic and acidic residues" evidence="1">
    <location>
        <begin position="24"/>
        <end position="33"/>
    </location>
</feature>
<protein>
    <submittedName>
        <fullName evidence="2">Uncharacterized protein</fullName>
    </submittedName>
</protein>
<feature type="region of interest" description="Disordered" evidence="1">
    <location>
        <begin position="1"/>
        <end position="55"/>
    </location>
</feature>
<reference evidence="2" key="2">
    <citation type="submission" date="2018-05" db="EMBL/GenBank/DDBJ databases">
        <title>OgluRS3 (Oryza glumaepatula Reference Sequence Version 3).</title>
        <authorList>
            <person name="Zhang J."/>
            <person name="Kudrna D."/>
            <person name="Lee S."/>
            <person name="Talag J."/>
            <person name="Welchert J."/>
            <person name="Wing R.A."/>
        </authorList>
    </citation>
    <scope>NUCLEOTIDE SEQUENCE [LARGE SCALE GENOMIC DNA]</scope>
</reference>
<evidence type="ECO:0000313" key="2">
    <source>
        <dbReference type="EnsemblPlants" id="OGLUM02G15390.1"/>
    </source>
</evidence>
<dbReference type="Gramene" id="OGLUM02G15390.1">
    <property type="protein sequence ID" value="OGLUM02G15390.1"/>
    <property type="gene ID" value="OGLUM02G15390"/>
</dbReference>